<gene>
    <name evidence="1" type="ORF">ACN42_g7642</name>
</gene>
<evidence type="ECO:0000313" key="2">
    <source>
        <dbReference type="Proteomes" id="UP000055045"/>
    </source>
</evidence>
<comment type="caution">
    <text evidence="1">The sequence shown here is derived from an EMBL/GenBank/DDBJ whole genome shotgun (WGS) entry which is preliminary data.</text>
</comment>
<protein>
    <submittedName>
        <fullName evidence="1">Uncharacterized protein</fullName>
    </submittedName>
</protein>
<keyword evidence="2" id="KW-1185">Reference proteome</keyword>
<name>A0A117NMN0_PENFR</name>
<sequence>MGSDRRNAKRICLPDLRVYAFYRLRFVVDIPAGRKYEDKSVCIANVWYNWQMWMTLTNINDKNPLFQQSER</sequence>
<dbReference type="Proteomes" id="UP000055045">
    <property type="component" value="Unassembled WGS sequence"/>
</dbReference>
<reference evidence="1 2" key="1">
    <citation type="submission" date="2015-10" db="EMBL/GenBank/DDBJ databases">
        <title>Genome sequencing of Penicillium freii.</title>
        <authorList>
            <person name="Nguyen H.D."/>
            <person name="Visagie C.M."/>
            <person name="Seifert K.A."/>
        </authorList>
    </citation>
    <scope>NUCLEOTIDE SEQUENCE [LARGE SCALE GENOMIC DNA]</scope>
    <source>
        <strain evidence="1 2">DAOM 242723</strain>
    </source>
</reference>
<dbReference type="EMBL" id="LLXE01000221">
    <property type="protein sequence ID" value="KUM59497.1"/>
    <property type="molecule type" value="Genomic_DNA"/>
</dbReference>
<evidence type="ECO:0000313" key="1">
    <source>
        <dbReference type="EMBL" id="KUM59497.1"/>
    </source>
</evidence>
<proteinExistence type="predicted"/>
<organism evidence="1 2">
    <name type="scientific">Penicillium freii</name>
    <dbReference type="NCBI Taxonomy" id="48697"/>
    <lineage>
        <taxon>Eukaryota</taxon>
        <taxon>Fungi</taxon>
        <taxon>Dikarya</taxon>
        <taxon>Ascomycota</taxon>
        <taxon>Pezizomycotina</taxon>
        <taxon>Eurotiomycetes</taxon>
        <taxon>Eurotiomycetidae</taxon>
        <taxon>Eurotiales</taxon>
        <taxon>Aspergillaceae</taxon>
        <taxon>Penicillium</taxon>
    </lineage>
</organism>
<dbReference type="AlphaFoldDB" id="A0A117NMN0"/>
<accession>A0A117NMN0</accession>